<name>A0AAD7BE81_9AGAR</name>
<evidence type="ECO:0000313" key="3">
    <source>
        <dbReference type="Proteomes" id="UP001221142"/>
    </source>
</evidence>
<feature type="compositionally biased region" description="Basic and acidic residues" evidence="1">
    <location>
        <begin position="10"/>
        <end position="24"/>
    </location>
</feature>
<protein>
    <submittedName>
        <fullName evidence="2">Uncharacterized protein</fullName>
    </submittedName>
</protein>
<evidence type="ECO:0000256" key="1">
    <source>
        <dbReference type="SAM" id="MobiDB-lite"/>
    </source>
</evidence>
<dbReference type="InterPro" id="IPR016024">
    <property type="entry name" value="ARM-type_fold"/>
</dbReference>
<feature type="non-terminal residue" evidence="2">
    <location>
        <position position="1"/>
    </location>
</feature>
<gene>
    <name evidence="2" type="ORF">FB45DRAFT_1097265</name>
</gene>
<dbReference type="EMBL" id="JARKIF010000019">
    <property type="protein sequence ID" value="KAJ7618644.1"/>
    <property type="molecule type" value="Genomic_DNA"/>
</dbReference>
<evidence type="ECO:0000313" key="2">
    <source>
        <dbReference type="EMBL" id="KAJ7618644.1"/>
    </source>
</evidence>
<organism evidence="2 3">
    <name type="scientific">Roridomyces roridus</name>
    <dbReference type="NCBI Taxonomy" id="1738132"/>
    <lineage>
        <taxon>Eukaryota</taxon>
        <taxon>Fungi</taxon>
        <taxon>Dikarya</taxon>
        <taxon>Basidiomycota</taxon>
        <taxon>Agaricomycotina</taxon>
        <taxon>Agaricomycetes</taxon>
        <taxon>Agaricomycetidae</taxon>
        <taxon>Agaricales</taxon>
        <taxon>Marasmiineae</taxon>
        <taxon>Mycenaceae</taxon>
        <taxon>Roridomyces</taxon>
    </lineage>
</organism>
<keyword evidence="3" id="KW-1185">Reference proteome</keyword>
<dbReference type="AlphaFoldDB" id="A0AAD7BE81"/>
<reference evidence="2" key="1">
    <citation type="submission" date="2023-03" db="EMBL/GenBank/DDBJ databases">
        <title>Massive genome expansion in bonnet fungi (Mycena s.s.) driven by repeated elements and novel gene families across ecological guilds.</title>
        <authorList>
            <consortium name="Lawrence Berkeley National Laboratory"/>
            <person name="Harder C.B."/>
            <person name="Miyauchi S."/>
            <person name="Viragh M."/>
            <person name="Kuo A."/>
            <person name="Thoen E."/>
            <person name="Andreopoulos B."/>
            <person name="Lu D."/>
            <person name="Skrede I."/>
            <person name="Drula E."/>
            <person name="Henrissat B."/>
            <person name="Morin E."/>
            <person name="Kohler A."/>
            <person name="Barry K."/>
            <person name="LaButti K."/>
            <person name="Morin E."/>
            <person name="Salamov A."/>
            <person name="Lipzen A."/>
            <person name="Mereny Z."/>
            <person name="Hegedus B."/>
            <person name="Baldrian P."/>
            <person name="Stursova M."/>
            <person name="Weitz H."/>
            <person name="Taylor A."/>
            <person name="Grigoriev I.V."/>
            <person name="Nagy L.G."/>
            <person name="Martin F."/>
            <person name="Kauserud H."/>
        </authorList>
    </citation>
    <scope>NUCLEOTIDE SEQUENCE</scope>
    <source>
        <strain evidence="2">9284</strain>
    </source>
</reference>
<sequence length="725" mass="79452">MPSGKRGKRPAKDKTRPAKDNTRPAKENAFSQLLVYAAIAPNGVFLAPEVSRTLGIPDCNTTRGLKKCHESFETVSAALDDVYTQSREYSGSQVACDHLALAILVIYSDMGEDTILRKRIISETQFLERTVALLASPWARETAVTLLSRLYHLCSSEVLPAVARFTSNILDCAEPHLDHLDFVESCVCVLSHAIVCAIYADTPDPELVAKLPRVLKFMLSVVLLPASTSTSFDHFIAFCHQTAPQYPAPFIDNPNCIDFLVACVRSPDICTRICSQRALIDACAHLAGSPDNVRQFAPVTPGVIALVQAYSSGTEPFIYQLEQHDDMLQALANEYKTNPNCSHSKLGQKLAALILHSETNVRACMRPGTEGAEELLEMLRVCEAAVRNAADKTNKLEVTADILRLQLLTTEGHARACPCVYAEEALKRNPSVPFFHYILADFACGRDKSITRVLYADKGLQCVNGMTDFVRQQLLYITVSHSLLVVSRMAQGLPSPEDLRTKEINALTKKALANAGTFWQVAPVDHNLMPSMIAIGTHIDMLRNGHMWKNDNRMGTSSPTFALLLDAAPYGASPPRKTLALDKIFKRMSSAWDTWGSTISRRHKRDYTTSASDSDNSDVDIAAWFEKLDMTPCSSSREFELQGLGVTADAQRYRDELAPWQLNTCSACHAGSVTLKKCIATAPVRSGTGNLIAQSAKLAGSTRLQKAESGLRDSKGVVGVEESDL</sequence>
<dbReference type="SUPFAM" id="SSF48371">
    <property type="entry name" value="ARM repeat"/>
    <property type="match status" value="1"/>
</dbReference>
<proteinExistence type="predicted"/>
<comment type="caution">
    <text evidence="2">The sequence shown here is derived from an EMBL/GenBank/DDBJ whole genome shotgun (WGS) entry which is preliminary data.</text>
</comment>
<feature type="region of interest" description="Disordered" evidence="1">
    <location>
        <begin position="1"/>
        <end position="24"/>
    </location>
</feature>
<accession>A0AAD7BE81</accession>
<dbReference type="Proteomes" id="UP001221142">
    <property type="component" value="Unassembled WGS sequence"/>
</dbReference>